<comment type="caution">
    <text evidence="8">The sequence shown here is derived from an EMBL/GenBank/DDBJ whole genome shotgun (WGS) entry which is preliminary data.</text>
</comment>
<sequence>MSNTALAQRVWAYHSAQRVTLRAVDQCPELTQARREYDWLADLPAQCAQQVLRRLDTAYDNFWNRDHPAGLPQFKKKRDRQSICFPGQAIEVRKVSRRSAQVKLPKIGWVRFRLSRPIDGIVRNATISRDGFGWHISFGVHQPAPVAPPVNTGPPIGIDVGIACSVFCSADDTARQRPATATVGEQRRLRGLERRRARQLTYAKRHAGGKYSNRLRRTNAAIAALKARQARRRLDWNHKLTTDLAQSHGLIGIEDLKVSSMVRSAKGTATQPGSKVRQKAGLNRSIADQGWFEIRRQLEYKTRSHGGQLVAVPAPGSSQTCSRCGARDPDSRRGCGRLFACTQCGHTEHADKNASVIIRDRAIRTAGRAGTSTGGGAGSQSTRSPKGRGGRRASRMREPSSRGTAA</sequence>
<dbReference type="AlphaFoldDB" id="A0ABC9Z385"/>
<feature type="domain" description="Cas12f1-like TNB" evidence="7">
    <location>
        <begin position="291"/>
        <end position="358"/>
    </location>
</feature>
<keyword evidence="2" id="KW-0815">Transposition</keyword>
<dbReference type="InterPro" id="IPR001959">
    <property type="entry name" value="Transposase"/>
</dbReference>
<evidence type="ECO:0000256" key="2">
    <source>
        <dbReference type="ARBA" id="ARBA00022578"/>
    </source>
</evidence>
<proteinExistence type="inferred from homology"/>
<evidence type="ECO:0000256" key="5">
    <source>
        <dbReference type="SAM" id="MobiDB-lite"/>
    </source>
</evidence>
<comment type="similarity">
    <text evidence="1">In the C-terminal section; belongs to the transposase 35 family.</text>
</comment>
<evidence type="ECO:0000256" key="1">
    <source>
        <dbReference type="ARBA" id="ARBA00008761"/>
    </source>
</evidence>
<evidence type="ECO:0000313" key="9">
    <source>
        <dbReference type="Proteomes" id="UP000037179"/>
    </source>
</evidence>
<protein>
    <submittedName>
        <fullName evidence="8">Transposase, IS605 OrfB family protein</fullName>
    </submittedName>
</protein>
<name>A0ABC9Z385_9NOCA</name>
<dbReference type="GO" id="GO:0006310">
    <property type="term" value="P:DNA recombination"/>
    <property type="evidence" value="ECO:0007669"/>
    <property type="project" value="UniProtKB-KW"/>
</dbReference>
<evidence type="ECO:0000259" key="7">
    <source>
        <dbReference type="Pfam" id="PF07282"/>
    </source>
</evidence>
<reference evidence="8 9" key="2">
    <citation type="journal article" date="2016" name="Genome Announc.">
        <title>Draft Genome Sequence of Erythromycin- and Oxytetracycline-Sensitive Nocardia seriolae Strain U-1 (NBRC 110359).</title>
        <authorList>
            <person name="Imajoh M."/>
            <person name="Sukeda M."/>
            <person name="Shimizu M."/>
            <person name="Yamane J."/>
            <person name="Ohnishi K."/>
            <person name="Oshima S."/>
        </authorList>
    </citation>
    <scope>NUCLEOTIDE SEQUENCE [LARGE SCALE GENOMIC DNA]</scope>
    <source>
        <strain evidence="8 9">U-1</strain>
    </source>
</reference>
<dbReference type="Pfam" id="PF01385">
    <property type="entry name" value="OrfB_IS605"/>
    <property type="match status" value="1"/>
</dbReference>
<evidence type="ECO:0000313" key="8">
    <source>
        <dbReference type="EMBL" id="GAP32101.1"/>
    </source>
</evidence>
<dbReference type="EMBL" id="BBYQ01000141">
    <property type="protein sequence ID" value="GAP32101.1"/>
    <property type="molecule type" value="Genomic_DNA"/>
</dbReference>
<feature type="region of interest" description="Disordered" evidence="5">
    <location>
        <begin position="367"/>
        <end position="406"/>
    </location>
</feature>
<reference evidence="9" key="1">
    <citation type="submission" date="2015-07" db="EMBL/GenBank/DDBJ databases">
        <title>Nocardia seriolae U-1 whole genome shotgun sequence.</title>
        <authorList>
            <person name="Imajoh M."/>
            <person name="Fukumoto Y."/>
            <person name="Sukeda M."/>
            <person name="Yamane J."/>
            <person name="Yamasaki K."/>
            <person name="Shimizu M."/>
            <person name="Ohnishi K."/>
            <person name="Oshima S."/>
        </authorList>
    </citation>
    <scope>NUCLEOTIDE SEQUENCE [LARGE SCALE GENOMIC DNA]</scope>
    <source>
        <strain evidence="9">U-1</strain>
    </source>
</reference>
<dbReference type="Pfam" id="PF07282">
    <property type="entry name" value="Cas12f1-like_TNB"/>
    <property type="match status" value="1"/>
</dbReference>
<evidence type="ECO:0000256" key="4">
    <source>
        <dbReference type="ARBA" id="ARBA00023172"/>
    </source>
</evidence>
<feature type="compositionally biased region" description="Basic residues" evidence="5">
    <location>
        <begin position="385"/>
        <end position="394"/>
    </location>
</feature>
<dbReference type="NCBIfam" id="NF040570">
    <property type="entry name" value="guided_TnpB"/>
    <property type="match status" value="1"/>
</dbReference>
<dbReference type="GO" id="GO:0003677">
    <property type="term" value="F:DNA binding"/>
    <property type="evidence" value="ECO:0007669"/>
    <property type="project" value="UniProtKB-KW"/>
</dbReference>
<keyword evidence="9" id="KW-1185">Reference proteome</keyword>
<feature type="domain" description="Probable transposase IS891/IS1136/IS1341" evidence="6">
    <location>
        <begin position="147"/>
        <end position="264"/>
    </location>
</feature>
<dbReference type="Proteomes" id="UP000037179">
    <property type="component" value="Unassembled WGS sequence"/>
</dbReference>
<dbReference type="GO" id="GO:0032196">
    <property type="term" value="P:transposition"/>
    <property type="evidence" value="ECO:0007669"/>
    <property type="project" value="UniProtKB-KW"/>
</dbReference>
<gene>
    <name evidence="8" type="ORF">NSK11_contig00141-0020</name>
</gene>
<evidence type="ECO:0000259" key="6">
    <source>
        <dbReference type="Pfam" id="PF01385"/>
    </source>
</evidence>
<accession>A0ABC9Z385</accession>
<organism evidence="8 9">
    <name type="scientific">Nocardia seriolae</name>
    <dbReference type="NCBI Taxonomy" id="37332"/>
    <lineage>
        <taxon>Bacteria</taxon>
        <taxon>Bacillati</taxon>
        <taxon>Actinomycetota</taxon>
        <taxon>Actinomycetes</taxon>
        <taxon>Mycobacteriales</taxon>
        <taxon>Nocardiaceae</taxon>
        <taxon>Nocardia</taxon>
    </lineage>
</organism>
<dbReference type="InterPro" id="IPR010095">
    <property type="entry name" value="Cas12f1-like_TNB"/>
</dbReference>
<keyword evidence="3" id="KW-0238">DNA-binding</keyword>
<keyword evidence="4" id="KW-0233">DNA recombination</keyword>
<evidence type="ECO:0000256" key="3">
    <source>
        <dbReference type="ARBA" id="ARBA00023125"/>
    </source>
</evidence>